<proteinExistence type="predicted"/>
<sequence>MAFCSESIDDFHSFRSENDCLRNLSGKPVAPFREDDFLILFALFCLLNQVFQTLTHTSVSVNREKNPIYRFEGFDDLHSEILILKAFASSFKLGLSIIIDDNPKFVCSCFRFREFETFDMPRMERICVHGSDGEDGHRKDEMLNIMGSIWRIPSL</sequence>
<organism evidence="1">
    <name type="scientific">uncultured bacterium</name>
    <name type="common">gcode 4</name>
    <dbReference type="NCBI Taxonomy" id="1234023"/>
    <lineage>
        <taxon>Bacteria</taxon>
        <taxon>environmental samples</taxon>
    </lineage>
</organism>
<comment type="caution">
    <text evidence="1">The sequence shown here is derived from an EMBL/GenBank/DDBJ whole genome shotgun (WGS) entry which is preliminary data.</text>
</comment>
<accession>K1XHB3</accession>
<name>K1XHB3_9BACT</name>
<evidence type="ECO:0000313" key="1">
    <source>
        <dbReference type="EMBL" id="EKD29690.1"/>
    </source>
</evidence>
<gene>
    <name evidence="1" type="ORF">ACD_78C00316G0001</name>
</gene>
<protein>
    <submittedName>
        <fullName evidence="1">Uncharacterized protein</fullName>
    </submittedName>
</protein>
<dbReference type="AlphaFoldDB" id="K1XHB3"/>
<dbReference type="EMBL" id="AMFJ01034316">
    <property type="protein sequence ID" value="EKD29690.1"/>
    <property type="molecule type" value="Genomic_DNA"/>
</dbReference>
<reference evidence="1" key="1">
    <citation type="journal article" date="2012" name="Science">
        <title>Fermentation, hydrogen, and sulfur metabolism in multiple uncultivated bacterial phyla.</title>
        <authorList>
            <person name="Wrighton K.C."/>
            <person name="Thomas B.C."/>
            <person name="Sharon I."/>
            <person name="Miller C.S."/>
            <person name="Castelle C.J."/>
            <person name="VerBerkmoes N.C."/>
            <person name="Wilkins M.J."/>
            <person name="Hettich R.L."/>
            <person name="Lipton M.S."/>
            <person name="Williams K.H."/>
            <person name="Long P.E."/>
            <person name="Banfield J.F."/>
        </authorList>
    </citation>
    <scope>NUCLEOTIDE SEQUENCE [LARGE SCALE GENOMIC DNA]</scope>
</reference>